<accession>A0A8H4R2B1</accession>
<keyword evidence="4" id="KW-1185">Reference proteome</keyword>
<dbReference type="InterPro" id="IPR011935">
    <property type="entry name" value="CHP02231"/>
</dbReference>
<protein>
    <recommendedName>
        <fullName evidence="2">DUF4139 domain-containing protein</fullName>
    </recommendedName>
</protein>
<dbReference type="Proteomes" id="UP000521872">
    <property type="component" value="Unassembled WGS sequence"/>
</dbReference>
<name>A0A8H4R2B1_9AGAR</name>
<evidence type="ECO:0000313" key="3">
    <source>
        <dbReference type="EMBL" id="KAF4622099.1"/>
    </source>
</evidence>
<keyword evidence="1" id="KW-1133">Transmembrane helix</keyword>
<proteinExistence type="predicted"/>
<sequence length="226" mass="24769">MFAGILQFTDIAWVVGMFADILGTSVVFNAFYRNVCILLFLRCSSIYVDHSFISRSEIPDASPKEVLLCALGVDPSIRVTYHSRTAHVSEAGFYNKSKKHSFSQRITVHNSKSVEVKGVKVRDNIHVSEDSNLIVNLITPPLTSPASNGTTTSSVKLGDGIVARWTVPDSVVDTRDDIDGPDNFVPGQDGMLEWVCSIPAHGKINLVLEWEILSNSKNEISGIFGN</sequence>
<evidence type="ECO:0000256" key="1">
    <source>
        <dbReference type="SAM" id="Phobius"/>
    </source>
</evidence>
<feature type="transmembrane region" description="Helical" evidence="1">
    <location>
        <begin position="12"/>
        <end position="32"/>
    </location>
</feature>
<dbReference type="EMBL" id="JAACJL010000002">
    <property type="protein sequence ID" value="KAF4622099.1"/>
    <property type="molecule type" value="Genomic_DNA"/>
</dbReference>
<dbReference type="AlphaFoldDB" id="A0A8H4R2B1"/>
<evidence type="ECO:0000313" key="4">
    <source>
        <dbReference type="Proteomes" id="UP000521872"/>
    </source>
</evidence>
<organism evidence="3 4">
    <name type="scientific">Agrocybe pediades</name>
    <dbReference type="NCBI Taxonomy" id="84607"/>
    <lineage>
        <taxon>Eukaryota</taxon>
        <taxon>Fungi</taxon>
        <taxon>Dikarya</taxon>
        <taxon>Basidiomycota</taxon>
        <taxon>Agaricomycotina</taxon>
        <taxon>Agaricomycetes</taxon>
        <taxon>Agaricomycetidae</taxon>
        <taxon>Agaricales</taxon>
        <taxon>Agaricineae</taxon>
        <taxon>Strophariaceae</taxon>
        <taxon>Agrocybe</taxon>
    </lineage>
</organism>
<dbReference type="PANTHER" id="PTHR31005:SF8">
    <property type="entry name" value="DUF4139 DOMAIN-CONTAINING PROTEIN"/>
    <property type="match status" value="1"/>
</dbReference>
<dbReference type="Pfam" id="PF13598">
    <property type="entry name" value="DUF4139"/>
    <property type="match status" value="1"/>
</dbReference>
<keyword evidence="1" id="KW-0812">Transmembrane</keyword>
<dbReference type="InterPro" id="IPR037291">
    <property type="entry name" value="DUF4139"/>
</dbReference>
<comment type="caution">
    <text evidence="3">The sequence shown here is derived from an EMBL/GenBank/DDBJ whole genome shotgun (WGS) entry which is preliminary data.</text>
</comment>
<gene>
    <name evidence="3" type="ORF">D9613_009539</name>
</gene>
<reference evidence="3 4" key="1">
    <citation type="submission" date="2019-12" db="EMBL/GenBank/DDBJ databases">
        <authorList>
            <person name="Floudas D."/>
            <person name="Bentzer J."/>
            <person name="Ahren D."/>
            <person name="Johansson T."/>
            <person name="Persson P."/>
            <person name="Tunlid A."/>
        </authorList>
    </citation>
    <scope>NUCLEOTIDE SEQUENCE [LARGE SCALE GENOMIC DNA]</scope>
    <source>
        <strain evidence="3 4">CBS 102.39</strain>
    </source>
</reference>
<feature type="domain" description="DUF4139" evidence="2">
    <location>
        <begin position="54"/>
        <end position="212"/>
    </location>
</feature>
<dbReference type="PANTHER" id="PTHR31005">
    <property type="entry name" value="DUF4139 DOMAIN-CONTAINING PROTEIN"/>
    <property type="match status" value="1"/>
</dbReference>
<evidence type="ECO:0000259" key="2">
    <source>
        <dbReference type="Pfam" id="PF13598"/>
    </source>
</evidence>
<keyword evidence="1" id="KW-0472">Membrane</keyword>